<dbReference type="GO" id="GO:0003700">
    <property type="term" value="F:DNA-binding transcription factor activity"/>
    <property type="evidence" value="ECO:0007669"/>
    <property type="project" value="TreeGrafter"/>
</dbReference>
<dbReference type="Gene3D" id="1.10.357.10">
    <property type="entry name" value="Tetracycline Repressor, domain 2"/>
    <property type="match status" value="1"/>
</dbReference>
<feature type="domain" description="HTH tetR-type" evidence="6">
    <location>
        <begin position="164"/>
        <end position="224"/>
    </location>
</feature>
<keyword evidence="1" id="KW-0805">Transcription regulation</keyword>
<evidence type="ECO:0000313" key="7">
    <source>
        <dbReference type="EMBL" id="PIB75790.1"/>
    </source>
</evidence>
<accession>A0A2G5PCI7</accession>
<gene>
    <name evidence="7" type="ORF">CQY22_008665</name>
</gene>
<dbReference type="InterPro" id="IPR001647">
    <property type="entry name" value="HTH_TetR"/>
</dbReference>
<evidence type="ECO:0000256" key="3">
    <source>
        <dbReference type="ARBA" id="ARBA00023163"/>
    </source>
</evidence>
<dbReference type="AlphaFoldDB" id="A0A2G5PCI7"/>
<evidence type="ECO:0000259" key="6">
    <source>
        <dbReference type="PROSITE" id="PS50977"/>
    </source>
</evidence>
<dbReference type="InterPro" id="IPR050109">
    <property type="entry name" value="HTH-type_TetR-like_transc_reg"/>
</dbReference>
<evidence type="ECO:0000256" key="4">
    <source>
        <dbReference type="PROSITE-ProRule" id="PRU00335"/>
    </source>
</evidence>
<feature type="compositionally biased region" description="Basic residues" evidence="5">
    <location>
        <begin position="82"/>
        <end position="92"/>
    </location>
</feature>
<dbReference type="SUPFAM" id="SSF46689">
    <property type="entry name" value="Homeodomain-like"/>
    <property type="match status" value="1"/>
</dbReference>
<dbReference type="Pfam" id="PF00440">
    <property type="entry name" value="TetR_N"/>
    <property type="match status" value="1"/>
</dbReference>
<feature type="compositionally biased region" description="Basic residues" evidence="5">
    <location>
        <begin position="35"/>
        <end position="48"/>
    </location>
</feature>
<name>A0A2G5PCI7_9MYCO</name>
<dbReference type="Proteomes" id="UP000230551">
    <property type="component" value="Unassembled WGS sequence"/>
</dbReference>
<keyword evidence="8" id="KW-1185">Reference proteome</keyword>
<sequence length="356" mass="38557">MAGPGLRPLRRATARRGSSQPVLRRRAERAGRHPGPLRRRPDRAHRSDRRATRAAGPGAGRGCRHRRGAQAPRAGSGGQRRRDGRRAVRGRQGRGLPTPRRRPGRAGRLGGQTDGAGRVARGDGQLRGRPPAALPRDDARFRPARSVLPGRRGHTVTRAPASESDRRTQLTRAAFEVFTDRGYRNCSVADIVSAAGLSHGSFYNYFSNRREILDATIDLGLAERGPELAVPDDPAATLEEFLDAVTAPLRSLHSLSETDNKLVSLIVFDAGAIDDELTRRAVEIFGSFAEAIGRQIEHGVRAGYLRPELDAEILGEMVLCMSLTALLPAHGGADLPDGIDHLVTQMRELLRAALAA</sequence>
<protein>
    <submittedName>
        <fullName evidence="7">TetR/AcrR family transcriptional regulator</fullName>
    </submittedName>
</protein>
<dbReference type="PRINTS" id="PR00455">
    <property type="entry name" value="HTHTETR"/>
</dbReference>
<proteinExistence type="predicted"/>
<evidence type="ECO:0000256" key="5">
    <source>
        <dbReference type="SAM" id="MobiDB-lite"/>
    </source>
</evidence>
<keyword evidence="3" id="KW-0804">Transcription</keyword>
<dbReference type="STRING" id="85968.GCA_900073015_03040"/>
<dbReference type="PANTHER" id="PTHR30055">
    <property type="entry name" value="HTH-TYPE TRANSCRIPTIONAL REGULATOR RUTR"/>
    <property type="match status" value="1"/>
</dbReference>
<dbReference type="PROSITE" id="PS50977">
    <property type="entry name" value="HTH_TETR_2"/>
    <property type="match status" value="1"/>
</dbReference>
<feature type="region of interest" description="Disordered" evidence="5">
    <location>
        <begin position="1"/>
        <end position="138"/>
    </location>
</feature>
<dbReference type="GO" id="GO:0000976">
    <property type="term" value="F:transcription cis-regulatory region binding"/>
    <property type="evidence" value="ECO:0007669"/>
    <property type="project" value="TreeGrafter"/>
</dbReference>
<keyword evidence="2 4" id="KW-0238">DNA-binding</keyword>
<organism evidence="7 8">
    <name type="scientific">Mycolicibacterium brumae</name>
    <dbReference type="NCBI Taxonomy" id="85968"/>
    <lineage>
        <taxon>Bacteria</taxon>
        <taxon>Bacillati</taxon>
        <taxon>Actinomycetota</taxon>
        <taxon>Actinomycetes</taxon>
        <taxon>Mycobacteriales</taxon>
        <taxon>Mycobacteriaceae</taxon>
        <taxon>Mycolicibacterium</taxon>
    </lineage>
</organism>
<evidence type="ECO:0000256" key="1">
    <source>
        <dbReference type="ARBA" id="ARBA00023015"/>
    </source>
</evidence>
<feature type="DNA-binding region" description="H-T-H motif" evidence="4">
    <location>
        <begin position="187"/>
        <end position="206"/>
    </location>
</feature>
<dbReference type="OrthoDB" id="5242390at2"/>
<dbReference type="PANTHER" id="PTHR30055:SF234">
    <property type="entry name" value="HTH-TYPE TRANSCRIPTIONAL REGULATOR BETI"/>
    <property type="match status" value="1"/>
</dbReference>
<evidence type="ECO:0000256" key="2">
    <source>
        <dbReference type="ARBA" id="ARBA00023125"/>
    </source>
</evidence>
<evidence type="ECO:0000313" key="8">
    <source>
        <dbReference type="Proteomes" id="UP000230551"/>
    </source>
</evidence>
<dbReference type="EMBL" id="PDCN02000008">
    <property type="protein sequence ID" value="PIB75790.1"/>
    <property type="molecule type" value="Genomic_DNA"/>
</dbReference>
<dbReference type="SUPFAM" id="SSF48498">
    <property type="entry name" value="Tetracyclin repressor-like, C-terminal domain"/>
    <property type="match status" value="1"/>
</dbReference>
<dbReference type="InterPro" id="IPR036271">
    <property type="entry name" value="Tet_transcr_reg_TetR-rel_C_sf"/>
</dbReference>
<reference evidence="7 8" key="1">
    <citation type="journal article" date="2017" name="Infect. Genet. Evol.">
        <title>The new phylogeny of the genus Mycobacterium: The old and the news.</title>
        <authorList>
            <person name="Tortoli E."/>
            <person name="Fedrizzi T."/>
            <person name="Meehan C.J."/>
            <person name="Trovato A."/>
            <person name="Grottola A."/>
            <person name="Giacobazzi E."/>
            <person name="Serpini G.F."/>
            <person name="Tagliazucchi S."/>
            <person name="Fabio A."/>
            <person name="Bettua C."/>
            <person name="Bertorelli R."/>
            <person name="Frascaro F."/>
            <person name="De Sanctis V."/>
            <person name="Pecorari M."/>
            <person name="Jousson O."/>
            <person name="Segata N."/>
            <person name="Cirillo D.M."/>
        </authorList>
    </citation>
    <scope>NUCLEOTIDE SEQUENCE [LARGE SCALE GENOMIC DNA]</scope>
    <source>
        <strain evidence="7 8">CIP1034565</strain>
    </source>
</reference>
<dbReference type="InterPro" id="IPR009057">
    <property type="entry name" value="Homeodomain-like_sf"/>
</dbReference>
<comment type="caution">
    <text evidence="7">The sequence shown here is derived from an EMBL/GenBank/DDBJ whole genome shotgun (WGS) entry which is preliminary data.</text>
</comment>